<reference evidence="2 3" key="1">
    <citation type="submission" date="2019-09" db="EMBL/GenBank/DDBJ databases">
        <title>Phylogeny of genus Pseudoclavibacter and closely related genus.</title>
        <authorList>
            <person name="Li Y."/>
        </authorList>
    </citation>
    <scope>NUCLEOTIDE SEQUENCE [LARGE SCALE GENOMIC DNA]</scope>
    <source>
        <strain evidence="2 3">THG-MD12</strain>
    </source>
</reference>
<dbReference type="RefSeq" id="WP_151425026.1">
    <property type="nucleotide sequence ID" value="NZ_WBJX01000008.1"/>
</dbReference>
<organism evidence="2 3">
    <name type="scientific">Pseudoclavibacter terrae</name>
    <dbReference type="NCBI Taxonomy" id="1530195"/>
    <lineage>
        <taxon>Bacteria</taxon>
        <taxon>Bacillati</taxon>
        <taxon>Actinomycetota</taxon>
        <taxon>Actinomycetes</taxon>
        <taxon>Micrococcales</taxon>
        <taxon>Microbacteriaceae</taxon>
        <taxon>Pseudoclavibacter</taxon>
    </lineage>
</organism>
<sequence length="106" mass="11719">MGYMYFGNQSHELEIDDRPLTHLKIALLSMLRAGHSVAFSIQHPVSAGGGRETFWITPHTDLRFKFIGGRSISISEEWVKLLIASASSPAGMRLCPEPISTRAHLA</sequence>
<dbReference type="OrthoDB" id="5123855at2"/>
<accession>A0A7J5AXE4</accession>
<name>A0A7J5AXE4_9MICO</name>
<comment type="caution">
    <text evidence="2">The sequence shown here is derived from an EMBL/GenBank/DDBJ whole genome shotgun (WGS) entry which is preliminary data.</text>
</comment>
<dbReference type="EMBL" id="WBJX01000008">
    <property type="protein sequence ID" value="KAB1636055.1"/>
    <property type="molecule type" value="Genomic_DNA"/>
</dbReference>
<feature type="domain" description="DUF7882" evidence="1">
    <location>
        <begin position="1"/>
        <end position="97"/>
    </location>
</feature>
<evidence type="ECO:0000313" key="2">
    <source>
        <dbReference type="EMBL" id="KAB1636055.1"/>
    </source>
</evidence>
<proteinExistence type="predicted"/>
<gene>
    <name evidence="2" type="ORF">F8O03_17485</name>
</gene>
<keyword evidence="3" id="KW-1185">Reference proteome</keyword>
<dbReference type="Proteomes" id="UP000490386">
    <property type="component" value="Unassembled WGS sequence"/>
</dbReference>
<protein>
    <submittedName>
        <fullName evidence="2">ATP-dependent DNA ligase</fullName>
    </submittedName>
</protein>
<dbReference type="GO" id="GO:0016874">
    <property type="term" value="F:ligase activity"/>
    <property type="evidence" value="ECO:0007669"/>
    <property type="project" value="UniProtKB-KW"/>
</dbReference>
<dbReference type="AlphaFoldDB" id="A0A7J5AXE4"/>
<dbReference type="Pfam" id="PF25355">
    <property type="entry name" value="DUF7882"/>
    <property type="match status" value="1"/>
</dbReference>
<evidence type="ECO:0000313" key="3">
    <source>
        <dbReference type="Proteomes" id="UP000490386"/>
    </source>
</evidence>
<keyword evidence="2" id="KW-0436">Ligase</keyword>
<evidence type="ECO:0000259" key="1">
    <source>
        <dbReference type="Pfam" id="PF25355"/>
    </source>
</evidence>
<dbReference type="InterPro" id="IPR057204">
    <property type="entry name" value="DUF7882"/>
</dbReference>